<dbReference type="Proteomes" id="UP000015106">
    <property type="component" value="Chromosome 4"/>
</dbReference>
<name>A0A8R7U7E1_TRIUA</name>
<protein>
    <submittedName>
        <fullName evidence="1">Uncharacterized protein</fullName>
    </submittedName>
</protein>
<dbReference type="EnsemblPlants" id="TuG1812G0400001685.01.T01">
    <property type="protein sequence ID" value="TuG1812G0400001685.01.T01"/>
    <property type="gene ID" value="TuG1812G0400001685.01"/>
</dbReference>
<evidence type="ECO:0000313" key="2">
    <source>
        <dbReference type="Proteomes" id="UP000015106"/>
    </source>
</evidence>
<keyword evidence="2" id="KW-1185">Reference proteome</keyword>
<proteinExistence type="predicted"/>
<reference evidence="1" key="3">
    <citation type="submission" date="2022-06" db="UniProtKB">
        <authorList>
            <consortium name="EnsemblPlants"/>
        </authorList>
    </citation>
    <scope>IDENTIFICATION</scope>
</reference>
<reference evidence="2" key="1">
    <citation type="journal article" date="2013" name="Nature">
        <title>Draft genome of the wheat A-genome progenitor Triticum urartu.</title>
        <authorList>
            <person name="Ling H.Q."/>
            <person name="Zhao S."/>
            <person name="Liu D."/>
            <person name="Wang J."/>
            <person name="Sun H."/>
            <person name="Zhang C."/>
            <person name="Fan H."/>
            <person name="Li D."/>
            <person name="Dong L."/>
            <person name="Tao Y."/>
            <person name="Gao C."/>
            <person name="Wu H."/>
            <person name="Li Y."/>
            <person name="Cui Y."/>
            <person name="Guo X."/>
            <person name="Zheng S."/>
            <person name="Wang B."/>
            <person name="Yu K."/>
            <person name="Liang Q."/>
            <person name="Yang W."/>
            <person name="Lou X."/>
            <person name="Chen J."/>
            <person name="Feng M."/>
            <person name="Jian J."/>
            <person name="Zhang X."/>
            <person name="Luo G."/>
            <person name="Jiang Y."/>
            <person name="Liu J."/>
            <person name="Wang Z."/>
            <person name="Sha Y."/>
            <person name="Zhang B."/>
            <person name="Wu H."/>
            <person name="Tang D."/>
            <person name="Shen Q."/>
            <person name="Xue P."/>
            <person name="Zou S."/>
            <person name="Wang X."/>
            <person name="Liu X."/>
            <person name="Wang F."/>
            <person name="Yang Y."/>
            <person name="An X."/>
            <person name="Dong Z."/>
            <person name="Zhang K."/>
            <person name="Zhang X."/>
            <person name="Luo M.C."/>
            <person name="Dvorak J."/>
            <person name="Tong Y."/>
            <person name="Wang J."/>
            <person name="Yang H."/>
            <person name="Li Z."/>
            <person name="Wang D."/>
            <person name="Zhang A."/>
            <person name="Wang J."/>
        </authorList>
    </citation>
    <scope>NUCLEOTIDE SEQUENCE</scope>
    <source>
        <strain evidence="2">cv. G1812</strain>
    </source>
</reference>
<dbReference type="AlphaFoldDB" id="A0A8R7U7E1"/>
<sequence>MQVLPWALILISSSDPVRELGYHGWPRVFFDQDVDQVLNGCAYKTQGILLAALIMRHYDLELEGSIHA</sequence>
<reference evidence="1" key="2">
    <citation type="submission" date="2018-03" db="EMBL/GenBank/DDBJ databases">
        <title>The Triticum urartu genome reveals the dynamic nature of wheat genome evolution.</title>
        <authorList>
            <person name="Ling H."/>
            <person name="Ma B."/>
            <person name="Shi X."/>
            <person name="Liu H."/>
            <person name="Dong L."/>
            <person name="Sun H."/>
            <person name="Cao Y."/>
            <person name="Gao Q."/>
            <person name="Zheng S."/>
            <person name="Li Y."/>
            <person name="Yu Y."/>
            <person name="Du H."/>
            <person name="Qi M."/>
            <person name="Li Y."/>
            <person name="Yu H."/>
            <person name="Cui Y."/>
            <person name="Wang N."/>
            <person name="Chen C."/>
            <person name="Wu H."/>
            <person name="Zhao Y."/>
            <person name="Zhang J."/>
            <person name="Li Y."/>
            <person name="Zhou W."/>
            <person name="Zhang B."/>
            <person name="Hu W."/>
            <person name="Eijk M."/>
            <person name="Tang J."/>
            <person name="Witsenboer H."/>
            <person name="Zhao S."/>
            <person name="Li Z."/>
            <person name="Zhang A."/>
            <person name="Wang D."/>
            <person name="Liang C."/>
        </authorList>
    </citation>
    <scope>NUCLEOTIDE SEQUENCE [LARGE SCALE GENOMIC DNA]</scope>
    <source>
        <strain evidence="1">cv. G1812</strain>
    </source>
</reference>
<accession>A0A8R7U7E1</accession>
<organism evidence="1 2">
    <name type="scientific">Triticum urartu</name>
    <name type="common">Red wild einkorn</name>
    <name type="synonym">Crithodium urartu</name>
    <dbReference type="NCBI Taxonomy" id="4572"/>
    <lineage>
        <taxon>Eukaryota</taxon>
        <taxon>Viridiplantae</taxon>
        <taxon>Streptophyta</taxon>
        <taxon>Embryophyta</taxon>
        <taxon>Tracheophyta</taxon>
        <taxon>Spermatophyta</taxon>
        <taxon>Magnoliopsida</taxon>
        <taxon>Liliopsida</taxon>
        <taxon>Poales</taxon>
        <taxon>Poaceae</taxon>
        <taxon>BOP clade</taxon>
        <taxon>Pooideae</taxon>
        <taxon>Triticodae</taxon>
        <taxon>Triticeae</taxon>
        <taxon>Triticinae</taxon>
        <taxon>Triticum</taxon>
    </lineage>
</organism>
<evidence type="ECO:0000313" key="1">
    <source>
        <dbReference type="EnsemblPlants" id="TuG1812G0400001685.01.T01"/>
    </source>
</evidence>
<dbReference type="Gramene" id="TuG1812G0400001685.01.T01">
    <property type="protein sequence ID" value="TuG1812G0400001685.01.T01"/>
    <property type="gene ID" value="TuG1812G0400001685.01"/>
</dbReference>